<dbReference type="AlphaFoldDB" id="A0A5E6XVY7"/>
<dbReference type="RefSeq" id="WP_150652840.1">
    <property type="nucleotide sequence ID" value="NZ_CABVHJ010000031.1"/>
</dbReference>
<dbReference type="Proteomes" id="UP000327167">
    <property type="component" value="Unassembled WGS sequence"/>
</dbReference>
<protein>
    <submittedName>
        <fullName evidence="1">Uncharacterized protein</fullName>
    </submittedName>
</protein>
<organism evidence="1 2">
    <name type="scientific">Pseudomonas fluorescens</name>
    <dbReference type="NCBI Taxonomy" id="294"/>
    <lineage>
        <taxon>Bacteria</taxon>
        <taxon>Pseudomonadati</taxon>
        <taxon>Pseudomonadota</taxon>
        <taxon>Gammaproteobacteria</taxon>
        <taxon>Pseudomonadales</taxon>
        <taxon>Pseudomonadaceae</taxon>
        <taxon>Pseudomonas</taxon>
    </lineage>
</organism>
<dbReference type="EMBL" id="CABVHJ010000031">
    <property type="protein sequence ID" value="VVN45688.1"/>
    <property type="molecule type" value="Genomic_DNA"/>
</dbReference>
<gene>
    <name evidence="1" type="ORF">PS655_05797</name>
</gene>
<evidence type="ECO:0000313" key="1">
    <source>
        <dbReference type="EMBL" id="VVN45688.1"/>
    </source>
</evidence>
<accession>A0A5E6XVY7</accession>
<reference evidence="1 2" key="1">
    <citation type="submission" date="2019-09" db="EMBL/GenBank/DDBJ databases">
        <authorList>
            <person name="Chandra G."/>
            <person name="Truman W A."/>
        </authorList>
    </citation>
    <scope>NUCLEOTIDE SEQUENCE [LARGE SCALE GENOMIC DNA]</scope>
    <source>
        <strain evidence="1">PS655</strain>
    </source>
</reference>
<proteinExistence type="predicted"/>
<name>A0A5E6XVY7_PSEFL</name>
<sequence>MAKQFVWDADKDQVYDSSYGSQTVTCSNGVSFAKHNSTFVAQQANVVFKQVAMVSPQRTPWSGTKNRNTISVLSGDVAFDFGNYSSFVYLYSNSTAPGLIVTGGGRLTISNLSGFIVDGDIEVSGGTLHLESVNLFSWPEMASTLLINRGGTLSVDVFEKNSACKIGRTVVEGGSMSLRTGAIYFGSGLRSANSTIDLQCDNFSLSGSGGVGSEFDYSFRRSSKTSIVADKSVALSEGVKFSLADDASLSIAGIDPEVFSGPAKFKFDFDTKQSEVECLATLVLEPANPFMENLIWANEYITIDGSPVSREDSWRKFTKVLSVNPSTQQTVVTIKMI</sequence>
<evidence type="ECO:0000313" key="2">
    <source>
        <dbReference type="Proteomes" id="UP000327167"/>
    </source>
</evidence>